<dbReference type="AlphaFoldDB" id="A0A495K8H5"/>
<evidence type="ECO:0000256" key="1">
    <source>
        <dbReference type="ARBA" id="ARBA00009897"/>
    </source>
</evidence>
<accession>A0A495K8H5</accession>
<dbReference type="RefSeq" id="WP_062794932.1">
    <property type="nucleotide sequence ID" value="NZ_CBCRXS010000007.1"/>
</dbReference>
<evidence type="ECO:0000256" key="4">
    <source>
        <dbReference type="RuleBase" id="RU000384"/>
    </source>
</evidence>
<dbReference type="Proteomes" id="UP000274762">
    <property type="component" value="Unassembled WGS sequence"/>
</dbReference>
<evidence type="ECO:0000256" key="2">
    <source>
        <dbReference type="ARBA" id="ARBA00022598"/>
    </source>
</evidence>
<dbReference type="SUPFAM" id="SSF55931">
    <property type="entry name" value="Glutamine synthetase/guanido kinase"/>
    <property type="match status" value="1"/>
</dbReference>
<dbReference type="EMBL" id="RBKV01000001">
    <property type="protein sequence ID" value="RKR97471.1"/>
    <property type="molecule type" value="Genomic_DNA"/>
</dbReference>
<sequence>MSDSIATWLAERNIREVRVEGTNLEGAFIGKFVSPAKFLSGLTSGFAFADVAFGLDMSNNPQFGFAMPDWRGDLLDIYLHVDTDTLIEWSPGLASVIGDFRKPNGEPISACPRGALKRMVQDLSGLGYEVKSAVEIEASLFEESIHEARAKGYRDLTPLGGTAGSCYHLAKSADWSDYMRAVVDRLDELGIPWEAYNDEAAAGQVEFNITPSDPVATADHWARTRQVMREVAFAAGRTVTFMAKYSNEYGQASHLNVSLERDGHNAFYAEDGPSPVMDEFIGGLMATLIPATSFALPMITSYRRLVDLDGPPTTATWGIANKTAAVRAVVGHKKQARIEYRTPGADSNVYLVLSVILAGGIAGIKNKIAAPEPFRDMAWCLPEGVERIPDTLSKAVAALKKDTLLAEVLGQDLIDYWIGTREWEWLQFHTGGGEPDVGVTQWESDRYFELP</sequence>
<dbReference type="PROSITE" id="PS51987">
    <property type="entry name" value="GS_CATALYTIC"/>
    <property type="match status" value="1"/>
</dbReference>
<keyword evidence="2" id="KW-0436">Ligase</keyword>
<reference evidence="6 7" key="1">
    <citation type="submission" date="2018-10" db="EMBL/GenBank/DDBJ databases">
        <title>Sequencing the genomes of 1000 actinobacteria strains.</title>
        <authorList>
            <person name="Klenk H.-P."/>
        </authorList>
    </citation>
    <scope>NUCLEOTIDE SEQUENCE [LARGE SCALE GENOMIC DNA]</scope>
    <source>
        <strain evidence="6 7">DSM 44343</strain>
    </source>
</reference>
<dbReference type="InterPro" id="IPR014746">
    <property type="entry name" value="Gln_synth/guanido_kin_cat_dom"/>
</dbReference>
<gene>
    <name evidence="6" type="ORF">DFJ75_4349</name>
</gene>
<dbReference type="SUPFAM" id="SSF54368">
    <property type="entry name" value="Glutamine synthetase, N-terminal domain"/>
    <property type="match status" value="1"/>
</dbReference>
<dbReference type="PANTHER" id="PTHR43785:SF12">
    <property type="entry name" value="TYPE-1 GLUTAMINE SYNTHETASE 2"/>
    <property type="match status" value="1"/>
</dbReference>
<dbReference type="GO" id="GO:0004356">
    <property type="term" value="F:glutamine synthetase activity"/>
    <property type="evidence" value="ECO:0007669"/>
    <property type="project" value="InterPro"/>
</dbReference>
<name>A0A495K8H5_WILMA</name>
<comment type="caution">
    <text evidence="6">The sequence shown here is derived from an EMBL/GenBank/DDBJ whole genome shotgun (WGS) entry which is preliminary data.</text>
</comment>
<dbReference type="SMART" id="SM01230">
    <property type="entry name" value="Gln-synt_C"/>
    <property type="match status" value="1"/>
</dbReference>
<evidence type="ECO:0000259" key="5">
    <source>
        <dbReference type="PROSITE" id="PS51987"/>
    </source>
</evidence>
<protein>
    <submittedName>
        <fullName evidence="6">Glutamine synthetase</fullName>
    </submittedName>
</protein>
<dbReference type="InterPro" id="IPR008146">
    <property type="entry name" value="Gln_synth_cat_dom"/>
</dbReference>
<proteinExistence type="inferred from homology"/>
<dbReference type="Gene3D" id="3.30.590.10">
    <property type="entry name" value="Glutamine synthetase/guanido kinase, catalytic domain"/>
    <property type="match status" value="1"/>
</dbReference>
<dbReference type="OrthoDB" id="9807095at2"/>
<evidence type="ECO:0000256" key="3">
    <source>
        <dbReference type="PROSITE-ProRule" id="PRU01331"/>
    </source>
</evidence>
<evidence type="ECO:0000313" key="7">
    <source>
        <dbReference type="Proteomes" id="UP000274762"/>
    </source>
</evidence>
<feature type="domain" description="GS catalytic" evidence="5">
    <location>
        <begin position="112"/>
        <end position="451"/>
    </location>
</feature>
<dbReference type="InterPro" id="IPR036651">
    <property type="entry name" value="Gln_synt_N_sf"/>
</dbReference>
<dbReference type="GO" id="GO:0006542">
    <property type="term" value="P:glutamine biosynthetic process"/>
    <property type="evidence" value="ECO:0007669"/>
    <property type="project" value="InterPro"/>
</dbReference>
<dbReference type="Pfam" id="PF00120">
    <property type="entry name" value="Gln-synt_C"/>
    <property type="match status" value="1"/>
</dbReference>
<comment type="similarity">
    <text evidence="1 3 4">Belongs to the glutamine synthetase family.</text>
</comment>
<organism evidence="6 7">
    <name type="scientific">Williamsia marianensis</name>
    <dbReference type="NCBI Taxonomy" id="85044"/>
    <lineage>
        <taxon>Bacteria</taxon>
        <taxon>Bacillati</taxon>
        <taxon>Actinomycetota</taxon>
        <taxon>Actinomycetes</taxon>
        <taxon>Mycobacteriales</taxon>
        <taxon>Nocardiaceae</taxon>
        <taxon>Williamsia</taxon>
    </lineage>
</organism>
<dbReference type="PANTHER" id="PTHR43785">
    <property type="entry name" value="GAMMA-GLUTAMYLPUTRESCINE SYNTHETASE"/>
    <property type="match status" value="1"/>
</dbReference>
<evidence type="ECO:0000313" key="6">
    <source>
        <dbReference type="EMBL" id="RKR97471.1"/>
    </source>
</evidence>